<reference evidence="2 3" key="1">
    <citation type="submission" date="2018-06" db="EMBL/GenBank/DDBJ databases">
        <title>Comparative genomics reveals the genomic features of Rhizophagus irregularis, R. cerebriforme, R. diaphanum and Gigaspora rosea, and their symbiotic lifestyle signature.</title>
        <authorList>
            <person name="Morin E."/>
            <person name="San Clemente H."/>
            <person name="Chen E.C.H."/>
            <person name="De La Providencia I."/>
            <person name="Hainaut M."/>
            <person name="Kuo A."/>
            <person name="Kohler A."/>
            <person name="Murat C."/>
            <person name="Tang N."/>
            <person name="Roy S."/>
            <person name="Loubradou J."/>
            <person name="Henrissat B."/>
            <person name="Grigoriev I.V."/>
            <person name="Corradi N."/>
            <person name="Roux C."/>
            <person name="Martin F.M."/>
        </authorList>
    </citation>
    <scope>NUCLEOTIDE SEQUENCE [LARGE SCALE GENOMIC DNA]</scope>
    <source>
        <strain evidence="2 3">DAOM 227022</strain>
    </source>
</reference>
<evidence type="ECO:0000313" key="2">
    <source>
        <dbReference type="EMBL" id="RIA90134.1"/>
    </source>
</evidence>
<gene>
    <name evidence="2" type="ORF">C1645_823767</name>
</gene>
<dbReference type="AlphaFoldDB" id="A0A397T513"/>
<dbReference type="Proteomes" id="UP000265703">
    <property type="component" value="Unassembled WGS sequence"/>
</dbReference>
<keyword evidence="3" id="KW-1185">Reference proteome</keyword>
<feature type="compositionally biased region" description="Basic and acidic residues" evidence="1">
    <location>
        <begin position="68"/>
        <end position="86"/>
    </location>
</feature>
<protein>
    <submittedName>
        <fullName evidence="2">Uncharacterized protein</fullName>
    </submittedName>
</protein>
<evidence type="ECO:0000313" key="3">
    <source>
        <dbReference type="Proteomes" id="UP000265703"/>
    </source>
</evidence>
<dbReference type="EMBL" id="QKYT01000190">
    <property type="protein sequence ID" value="RIA90134.1"/>
    <property type="molecule type" value="Genomic_DNA"/>
</dbReference>
<accession>A0A397T513</accession>
<feature type="region of interest" description="Disordered" evidence="1">
    <location>
        <begin position="59"/>
        <end position="86"/>
    </location>
</feature>
<dbReference type="OrthoDB" id="2408657at2759"/>
<organism evidence="2 3">
    <name type="scientific">Glomus cerebriforme</name>
    <dbReference type="NCBI Taxonomy" id="658196"/>
    <lineage>
        <taxon>Eukaryota</taxon>
        <taxon>Fungi</taxon>
        <taxon>Fungi incertae sedis</taxon>
        <taxon>Mucoromycota</taxon>
        <taxon>Glomeromycotina</taxon>
        <taxon>Glomeromycetes</taxon>
        <taxon>Glomerales</taxon>
        <taxon>Glomeraceae</taxon>
        <taxon>Glomus</taxon>
    </lineage>
</organism>
<comment type="caution">
    <text evidence="2">The sequence shown here is derived from an EMBL/GenBank/DDBJ whole genome shotgun (WGS) entry which is preliminary data.</text>
</comment>
<evidence type="ECO:0000256" key="1">
    <source>
        <dbReference type="SAM" id="MobiDB-lite"/>
    </source>
</evidence>
<proteinExistence type="predicted"/>
<sequence length="107" mass="12152">MFVHIQRFLPNNTALNEVKTLDYITCEIHLPNHNVNNYANEIDLNPNFSRVNHGRGYGHGRGCKHGRERSGYDHGDGFGRSSREHPSGASALELRAILRKLFCIFGF</sequence>
<name>A0A397T513_9GLOM</name>